<dbReference type="KEGG" id="tne:Tneu_1378"/>
<organism evidence="4 5">
    <name type="scientific">Pyrobaculum neutrophilum (strain DSM 2338 / JCM 9278 / NBRC 100436 / V24Sta)</name>
    <name type="common">Thermoproteus neutrophilus</name>
    <dbReference type="NCBI Taxonomy" id="444157"/>
    <lineage>
        <taxon>Archaea</taxon>
        <taxon>Thermoproteota</taxon>
        <taxon>Thermoprotei</taxon>
        <taxon>Thermoproteales</taxon>
        <taxon>Thermoproteaceae</taxon>
        <taxon>Pyrobaculum</taxon>
    </lineage>
</organism>
<dbReference type="HOGENOM" id="CLU_1444746_0_0_2"/>
<dbReference type="InterPro" id="IPR007109">
    <property type="entry name" value="Brix"/>
</dbReference>
<dbReference type="PROSITE" id="PS50833">
    <property type="entry name" value="BRIX"/>
    <property type="match status" value="1"/>
</dbReference>
<dbReference type="GeneID" id="6164471"/>
<reference evidence="4" key="1">
    <citation type="submission" date="2008-03" db="EMBL/GenBank/DDBJ databases">
        <title>Complete sequence of Thermoproteus neutrophilus V24Sta.</title>
        <authorList>
            <consortium name="US DOE Joint Genome Institute"/>
            <person name="Copeland A."/>
            <person name="Lucas S."/>
            <person name="Lapidus A."/>
            <person name="Glavina del Rio T."/>
            <person name="Dalin E."/>
            <person name="Tice H."/>
            <person name="Bruce D."/>
            <person name="Goodwin L."/>
            <person name="Pitluck S."/>
            <person name="Sims D."/>
            <person name="Brettin T."/>
            <person name="Detter J.C."/>
            <person name="Han C."/>
            <person name="Kuske C.R."/>
            <person name="Schmutz J."/>
            <person name="Larimer F."/>
            <person name="Land M."/>
            <person name="Hauser L."/>
            <person name="Kyrpides N."/>
            <person name="Mikhailova N."/>
            <person name="Biddle J.F."/>
            <person name="Zhang Z."/>
            <person name="Fitz-Gibbon S.T."/>
            <person name="Lowe T.M."/>
            <person name="Saltikov C."/>
            <person name="House C.H."/>
            <person name="Richardson P."/>
        </authorList>
    </citation>
    <scope>NUCLEOTIDE SEQUENCE [LARGE SCALE GENOMIC DNA]</scope>
    <source>
        <strain evidence="4">V24Sta</strain>
    </source>
</reference>
<dbReference type="OrthoDB" id="117530at2157"/>
<accession>B1Y975</accession>
<evidence type="ECO:0000313" key="4">
    <source>
        <dbReference type="EMBL" id="ACB40304.1"/>
    </source>
</evidence>
<dbReference type="EMBL" id="CP001014">
    <property type="protein sequence ID" value="ACB40304.1"/>
    <property type="molecule type" value="Genomic_DNA"/>
</dbReference>
<dbReference type="eggNOG" id="arCOG03247">
    <property type="taxonomic scope" value="Archaea"/>
</dbReference>
<feature type="domain" description="Brix" evidence="3">
    <location>
        <begin position="3"/>
        <end position="179"/>
    </location>
</feature>
<dbReference type="RefSeq" id="WP_012350723.1">
    <property type="nucleotide sequence ID" value="NC_010525.1"/>
</dbReference>
<dbReference type="Proteomes" id="UP000001694">
    <property type="component" value="Chromosome"/>
</dbReference>
<proteinExistence type="inferred from homology"/>
<comment type="function">
    <text evidence="2">Probably involved in the biogenesis of the ribosome.</text>
</comment>
<gene>
    <name evidence="4" type="ordered locus">Tneu_1378</name>
</gene>
<evidence type="ECO:0000313" key="5">
    <source>
        <dbReference type="Proteomes" id="UP000001694"/>
    </source>
</evidence>
<dbReference type="InterPro" id="IPR023548">
    <property type="entry name" value="Brix_dom_Rbsml_bgen_prot"/>
</dbReference>
<dbReference type="SUPFAM" id="SSF52954">
    <property type="entry name" value="Class II aaRS ABD-related"/>
    <property type="match status" value="1"/>
</dbReference>
<name>B1Y975_PYRNV</name>
<dbReference type="SMART" id="SM00879">
    <property type="entry name" value="Brix"/>
    <property type="match status" value="1"/>
</dbReference>
<keyword evidence="1 2" id="KW-0690">Ribosome biogenesis</keyword>
<dbReference type="STRING" id="444157.Tneu_1378"/>
<dbReference type="GO" id="GO:0006364">
    <property type="term" value="P:rRNA processing"/>
    <property type="evidence" value="ECO:0007669"/>
    <property type="project" value="InterPro"/>
</dbReference>
<dbReference type="AlphaFoldDB" id="B1Y975"/>
<dbReference type="GO" id="GO:0019843">
    <property type="term" value="F:rRNA binding"/>
    <property type="evidence" value="ECO:0007669"/>
    <property type="project" value="InterPro"/>
</dbReference>
<dbReference type="Gene3D" id="3.40.50.10480">
    <property type="entry name" value="Probable brix-domain ribosomal biogenesis protein"/>
    <property type="match status" value="1"/>
</dbReference>
<evidence type="ECO:0000256" key="2">
    <source>
        <dbReference type="HAMAP-Rule" id="MF_00699"/>
    </source>
</evidence>
<keyword evidence="5" id="KW-1185">Reference proteome</keyword>
<evidence type="ECO:0000256" key="1">
    <source>
        <dbReference type="ARBA" id="ARBA00022517"/>
    </source>
</evidence>
<dbReference type="HAMAP" id="MF_00699">
    <property type="entry name" value="BriX"/>
    <property type="match status" value="1"/>
</dbReference>
<protein>
    <recommendedName>
        <fullName evidence="2">Probable Brix domain-containing ribosomal biogenesis protein</fullName>
    </recommendedName>
</protein>
<evidence type="ECO:0000259" key="3">
    <source>
        <dbReference type="PROSITE" id="PS50833"/>
    </source>
</evidence>
<sequence>MGVRVLITTSRLPSKKTLELVNDLVNSLPGTDKVVRGKKPFMALLEEAAIAEARYILFIWDRRGMPSALLFYDVAQRAWRPYMLKISGIRTRRELPVYVARRPRAKTAVIVDLAGGEVGDVLAEVFHYPIMYDLEAARGRFDTVILIRSGDGYVVELLGPDLGPRASMLKIEKIVYRHV</sequence>